<accession>A0A1E1MII1</accession>
<proteinExistence type="predicted"/>
<dbReference type="PROSITE" id="PS00028">
    <property type="entry name" value="ZINC_FINGER_C2H2_1"/>
    <property type="match status" value="1"/>
</dbReference>
<dbReference type="GO" id="GO:0008270">
    <property type="term" value="F:zinc ion binding"/>
    <property type="evidence" value="ECO:0007669"/>
    <property type="project" value="UniProtKB-KW"/>
</dbReference>
<feature type="compositionally biased region" description="Low complexity" evidence="2">
    <location>
        <begin position="54"/>
        <end position="77"/>
    </location>
</feature>
<dbReference type="Proteomes" id="UP000177625">
    <property type="component" value="Unassembled WGS sequence"/>
</dbReference>
<keyword evidence="1" id="KW-0863">Zinc-finger</keyword>
<name>A0A1E1MII1_RHYSE</name>
<dbReference type="Pfam" id="PF00096">
    <property type="entry name" value="zf-C2H2"/>
    <property type="match status" value="1"/>
</dbReference>
<evidence type="ECO:0000313" key="4">
    <source>
        <dbReference type="EMBL" id="CZT48883.1"/>
    </source>
</evidence>
<protein>
    <recommendedName>
        <fullName evidence="3">C2H2-type domain-containing protein</fullName>
    </recommendedName>
</protein>
<dbReference type="AlphaFoldDB" id="A0A1E1MII1"/>
<evidence type="ECO:0000256" key="2">
    <source>
        <dbReference type="SAM" id="MobiDB-lite"/>
    </source>
</evidence>
<dbReference type="Gene3D" id="3.30.160.60">
    <property type="entry name" value="Classic Zinc Finger"/>
    <property type="match status" value="1"/>
</dbReference>
<reference evidence="5" key="1">
    <citation type="submission" date="2016-03" db="EMBL/GenBank/DDBJ databases">
        <authorList>
            <person name="Guldener U."/>
        </authorList>
    </citation>
    <scope>NUCLEOTIDE SEQUENCE [LARGE SCALE GENOMIC DNA]</scope>
</reference>
<sequence length="190" mass="21063">MNSNHSTNLPLRPRIEGENSEETFAPSANLEWFSTASFTNTATYRGADFGKATGGSEASSGPSSLSATSSSQEQALTPTERKQKQRRARRLRNGETECHRCKIVTSDLPMHLLKCCRACPQEDCIVTFSTRKARENHVASGSHKSETTMWKCEICGKILSTKRNLTAHLNLHKVQKTTSGERKDDNTFQG</sequence>
<dbReference type="InterPro" id="IPR013087">
    <property type="entry name" value="Znf_C2H2_type"/>
</dbReference>
<feature type="region of interest" description="Disordered" evidence="2">
    <location>
        <begin position="1"/>
        <end position="23"/>
    </location>
</feature>
<keyword evidence="1" id="KW-0479">Metal-binding</keyword>
<gene>
    <name evidence="4" type="ORF">RSE6_09650</name>
</gene>
<feature type="region of interest" description="Disordered" evidence="2">
    <location>
        <begin position="52"/>
        <end position="92"/>
    </location>
</feature>
<organism evidence="4 5">
    <name type="scientific">Rhynchosporium secalis</name>
    <name type="common">Barley scald fungus</name>
    <dbReference type="NCBI Taxonomy" id="38038"/>
    <lineage>
        <taxon>Eukaryota</taxon>
        <taxon>Fungi</taxon>
        <taxon>Dikarya</taxon>
        <taxon>Ascomycota</taxon>
        <taxon>Pezizomycotina</taxon>
        <taxon>Leotiomycetes</taxon>
        <taxon>Helotiales</taxon>
        <taxon>Ploettnerulaceae</taxon>
        <taxon>Rhynchosporium</taxon>
    </lineage>
</organism>
<dbReference type="SUPFAM" id="SSF57667">
    <property type="entry name" value="beta-beta-alpha zinc fingers"/>
    <property type="match status" value="1"/>
</dbReference>
<evidence type="ECO:0000313" key="5">
    <source>
        <dbReference type="Proteomes" id="UP000177625"/>
    </source>
</evidence>
<dbReference type="SMART" id="SM00355">
    <property type="entry name" value="ZnF_C2H2"/>
    <property type="match status" value="2"/>
</dbReference>
<feature type="domain" description="C2H2-type" evidence="3">
    <location>
        <begin position="150"/>
        <end position="177"/>
    </location>
</feature>
<dbReference type="EMBL" id="FJVC01000355">
    <property type="protein sequence ID" value="CZT48883.1"/>
    <property type="molecule type" value="Genomic_DNA"/>
</dbReference>
<keyword evidence="1" id="KW-0862">Zinc</keyword>
<dbReference type="InterPro" id="IPR036236">
    <property type="entry name" value="Znf_C2H2_sf"/>
</dbReference>
<evidence type="ECO:0000259" key="3">
    <source>
        <dbReference type="PROSITE" id="PS50157"/>
    </source>
</evidence>
<dbReference type="PROSITE" id="PS50157">
    <property type="entry name" value="ZINC_FINGER_C2H2_2"/>
    <property type="match status" value="1"/>
</dbReference>
<keyword evidence="5" id="KW-1185">Reference proteome</keyword>
<evidence type="ECO:0000256" key="1">
    <source>
        <dbReference type="PROSITE-ProRule" id="PRU00042"/>
    </source>
</evidence>